<evidence type="ECO:0000256" key="5">
    <source>
        <dbReference type="ARBA" id="ARBA00023136"/>
    </source>
</evidence>
<evidence type="ECO:0000256" key="3">
    <source>
        <dbReference type="ARBA" id="ARBA00022692"/>
    </source>
</evidence>
<dbReference type="RefSeq" id="WP_370738055.1">
    <property type="nucleotide sequence ID" value="NZ_FNZV01000006.1"/>
</dbReference>
<feature type="transmembrane region" description="Helical" evidence="6">
    <location>
        <begin position="225"/>
        <end position="242"/>
    </location>
</feature>
<feature type="transmembrane region" description="Helical" evidence="6">
    <location>
        <begin position="103"/>
        <end position="131"/>
    </location>
</feature>
<dbReference type="EMBL" id="FWFW01000003">
    <property type="protein sequence ID" value="SLN33540.1"/>
    <property type="molecule type" value="Genomic_DNA"/>
</dbReference>
<keyword evidence="9" id="KW-1185">Reference proteome</keyword>
<evidence type="ECO:0000259" key="7">
    <source>
        <dbReference type="Pfam" id="PF09335"/>
    </source>
</evidence>
<evidence type="ECO:0000256" key="4">
    <source>
        <dbReference type="ARBA" id="ARBA00022989"/>
    </source>
</evidence>
<dbReference type="AlphaFoldDB" id="A0A1Y5SAU7"/>
<dbReference type="PANTHER" id="PTHR12677:SF59">
    <property type="entry name" value="GOLGI APPARATUS MEMBRANE PROTEIN TVP38-RELATED"/>
    <property type="match status" value="1"/>
</dbReference>
<comment type="similarity">
    <text evidence="6">Belongs to the TVP38/TMEM64 family.</text>
</comment>
<evidence type="ECO:0000256" key="1">
    <source>
        <dbReference type="ARBA" id="ARBA00004651"/>
    </source>
</evidence>
<evidence type="ECO:0000256" key="2">
    <source>
        <dbReference type="ARBA" id="ARBA00022475"/>
    </source>
</evidence>
<feature type="transmembrane region" description="Helical" evidence="6">
    <location>
        <begin position="20"/>
        <end position="41"/>
    </location>
</feature>
<reference evidence="8 9" key="1">
    <citation type="submission" date="2017-03" db="EMBL/GenBank/DDBJ databases">
        <authorList>
            <person name="Afonso C.L."/>
            <person name="Miller P.J."/>
            <person name="Scott M.A."/>
            <person name="Spackman E."/>
            <person name="Goraichik I."/>
            <person name="Dimitrov K.M."/>
            <person name="Suarez D.L."/>
            <person name="Swayne D.E."/>
        </authorList>
    </citation>
    <scope>NUCLEOTIDE SEQUENCE [LARGE SCALE GENOMIC DNA]</scope>
    <source>
        <strain evidence="8 9">CECT 7971</strain>
    </source>
</reference>
<dbReference type="Proteomes" id="UP000193307">
    <property type="component" value="Unassembled WGS sequence"/>
</dbReference>
<keyword evidence="2 6" id="KW-1003">Cell membrane</keyword>
<sequence length="253" mass="27077">MPDFSPLNAPAPIVTSRGTVARFLPLVLFVAVAVGLAAIFRDSLSFESFAQHREELLAYRDAHYGAAVAVFVLSYIVIVTFSLPGASIATLSGGFLFGVFPGVFFNVAGATIGASCLFLAARWGLGAWLAAKMDTGSGRLKRLKDGIDENQWSMLFLIRLLPIVPFFVANLLPAFVGVPLYRFVVSTGLGIVPGTLVFTSVGAGLGSVFERGETPNLGVIFEPQVLFPILGLAALSALPMLYKRFKRTEEVTK</sequence>
<dbReference type="InterPro" id="IPR015414">
    <property type="entry name" value="TMEM64"/>
</dbReference>
<feature type="transmembrane region" description="Helical" evidence="6">
    <location>
        <begin position="152"/>
        <end position="176"/>
    </location>
</feature>
<evidence type="ECO:0000313" key="8">
    <source>
        <dbReference type="EMBL" id="SLN33540.1"/>
    </source>
</evidence>
<comment type="subcellular location">
    <subcellularLocation>
        <location evidence="1 6">Cell membrane</location>
        <topology evidence="1 6">Multi-pass membrane protein</topology>
    </subcellularLocation>
</comment>
<accession>A0A1Y5SAU7</accession>
<keyword evidence="4 6" id="KW-1133">Transmembrane helix</keyword>
<dbReference type="Pfam" id="PF09335">
    <property type="entry name" value="VTT_dom"/>
    <property type="match status" value="1"/>
</dbReference>
<evidence type="ECO:0000256" key="6">
    <source>
        <dbReference type="RuleBase" id="RU366058"/>
    </source>
</evidence>
<gene>
    <name evidence="8" type="ORF">PAM7971_01398</name>
</gene>
<evidence type="ECO:0000313" key="9">
    <source>
        <dbReference type="Proteomes" id="UP000193307"/>
    </source>
</evidence>
<proteinExistence type="inferred from homology"/>
<feature type="transmembrane region" description="Helical" evidence="6">
    <location>
        <begin position="62"/>
        <end position="83"/>
    </location>
</feature>
<keyword evidence="3 6" id="KW-0812">Transmembrane</keyword>
<dbReference type="GO" id="GO:0005886">
    <property type="term" value="C:plasma membrane"/>
    <property type="evidence" value="ECO:0007669"/>
    <property type="project" value="UniProtKB-SubCell"/>
</dbReference>
<name>A0A1Y5SAU7_9RHOB</name>
<organism evidence="8 9">
    <name type="scientific">Pacificibacter marinus</name>
    <dbReference type="NCBI Taxonomy" id="658057"/>
    <lineage>
        <taxon>Bacteria</taxon>
        <taxon>Pseudomonadati</taxon>
        <taxon>Pseudomonadota</taxon>
        <taxon>Alphaproteobacteria</taxon>
        <taxon>Rhodobacterales</taxon>
        <taxon>Roseobacteraceae</taxon>
        <taxon>Pacificibacter</taxon>
    </lineage>
</organism>
<keyword evidence="5 6" id="KW-0472">Membrane</keyword>
<dbReference type="PANTHER" id="PTHR12677">
    <property type="entry name" value="GOLGI APPARATUS MEMBRANE PROTEIN TVP38-RELATED"/>
    <property type="match status" value="1"/>
</dbReference>
<dbReference type="InterPro" id="IPR032816">
    <property type="entry name" value="VTT_dom"/>
</dbReference>
<feature type="domain" description="VTT" evidence="7">
    <location>
        <begin position="87"/>
        <end position="203"/>
    </location>
</feature>
<dbReference type="STRING" id="658057.SAMN04488032_106155"/>
<protein>
    <recommendedName>
        <fullName evidence="6">TVP38/TMEM64 family membrane protein</fullName>
    </recommendedName>
</protein>